<sequence length="374" mass="40658">MALDEQGFLRPRAEQALSTADQEAVRQVCPGIGLTHENGVSAAGVAYHPVWGPVASLWAGHATDPDIRRRASSGGVLSALLIHLLESRQVDFVLHVRAATDDPLRNDAVISTTRDEVAQGAGSRYAPAAPVELLPQALARPGRFAFVGKPCDVAAVRMMMLRDPALAQRIPFLLSFMCAGTPSLRGTHEVLQRMDVPAAQVVQFRYRGDGWPGLTRAESRDGSVATMDYNTSWGTILNRHLQPRCKLCADGTGEFADVVCADAWYGKDGYPDFAEREGRSLVLARTAAGRELLNGAVSAVVLEPFDIQSLHGLQPYQFFRKGCLIARLGAMRLAGRVVPSYAGLQLRAAARQIPVRRFAKEFLGTLRRCITGRM</sequence>
<evidence type="ECO:0000313" key="3">
    <source>
        <dbReference type="EMBL" id="RVT54461.1"/>
    </source>
</evidence>
<keyword evidence="4" id="KW-1185">Reference proteome</keyword>
<comment type="caution">
    <text evidence="3">The sequence shown here is derived from an EMBL/GenBank/DDBJ whole genome shotgun (WGS) entry which is preliminary data.</text>
</comment>
<dbReference type="PANTHER" id="PTHR31332:SF0">
    <property type="entry name" value="7-HYDROXYMETHYL CHLOROPHYLL A REDUCTASE, CHLOROPLASTIC"/>
    <property type="match status" value="1"/>
</dbReference>
<dbReference type="Proteomes" id="UP000288178">
    <property type="component" value="Unassembled WGS sequence"/>
</dbReference>
<evidence type="ECO:0000259" key="2">
    <source>
        <dbReference type="Pfam" id="PF04432"/>
    </source>
</evidence>
<feature type="domain" description="Coenzyme F420 hydrogenase/dehydrogenase beta subunit N-terminal" evidence="1">
    <location>
        <begin position="58"/>
        <end position="131"/>
    </location>
</feature>
<dbReference type="InterPro" id="IPR007516">
    <property type="entry name" value="Co_F420_Hydgase/DH_bsu_N"/>
</dbReference>
<gene>
    <name evidence="3" type="ORF">ENE75_01900</name>
</gene>
<reference evidence="3 4" key="1">
    <citation type="submission" date="2019-01" db="EMBL/GenBank/DDBJ databases">
        <authorList>
            <person name="Chen W.-M."/>
        </authorList>
    </citation>
    <scope>NUCLEOTIDE SEQUENCE [LARGE SCALE GENOMIC DNA]</scope>
    <source>
        <strain evidence="3 4">ICH-3</strain>
    </source>
</reference>
<dbReference type="OrthoDB" id="3247493at2"/>
<name>A0A3S2W063_9BURK</name>
<accession>A0A3S2W063</accession>
<organism evidence="3 4">
    <name type="scientific">Rubrivivax albus</name>
    <dbReference type="NCBI Taxonomy" id="2499835"/>
    <lineage>
        <taxon>Bacteria</taxon>
        <taxon>Pseudomonadati</taxon>
        <taxon>Pseudomonadota</taxon>
        <taxon>Betaproteobacteria</taxon>
        <taxon>Burkholderiales</taxon>
        <taxon>Sphaerotilaceae</taxon>
        <taxon>Rubrivivax</taxon>
    </lineage>
</organism>
<dbReference type="GO" id="GO:0033354">
    <property type="term" value="P:chlorophyll cycle"/>
    <property type="evidence" value="ECO:0007669"/>
    <property type="project" value="TreeGrafter"/>
</dbReference>
<dbReference type="GO" id="GO:0090415">
    <property type="term" value="F:7-hydroxymethyl chlorophyll a reductase activity"/>
    <property type="evidence" value="ECO:0007669"/>
    <property type="project" value="TreeGrafter"/>
</dbReference>
<evidence type="ECO:0000259" key="1">
    <source>
        <dbReference type="Pfam" id="PF04422"/>
    </source>
</evidence>
<dbReference type="Pfam" id="PF04432">
    <property type="entry name" value="FrhB_FdhB_C"/>
    <property type="match status" value="1"/>
</dbReference>
<dbReference type="EMBL" id="SACT01000001">
    <property type="protein sequence ID" value="RVT54461.1"/>
    <property type="molecule type" value="Genomic_DNA"/>
</dbReference>
<proteinExistence type="predicted"/>
<dbReference type="InterPro" id="IPR007525">
    <property type="entry name" value="FrhB_FdhB_C"/>
</dbReference>
<evidence type="ECO:0008006" key="5">
    <source>
        <dbReference type="Google" id="ProtNLM"/>
    </source>
</evidence>
<dbReference type="PANTHER" id="PTHR31332">
    <property type="entry name" value="7-HYDROXYMETHYL CHLOROPHYLL A REDUCTASE, CHLOROPLASTIC"/>
    <property type="match status" value="1"/>
</dbReference>
<evidence type="ECO:0000313" key="4">
    <source>
        <dbReference type="Proteomes" id="UP000288178"/>
    </source>
</evidence>
<dbReference type="Pfam" id="PF04422">
    <property type="entry name" value="FrhB_FdhB_N"/>
    <property type="match status" value="1"/>
</dbReference>
<dbReference type="InterPro" id="IPR045220">
    <property type="entry name" value="FRHB/FDHB/HCAR-like"/>
</dbReference>
<protein>
    <recommendedName>
        <fullName evidence="5">Coenzyme F420 hydrogenase</fullName>
    </recommendedName>
</protein>
<dbReference type="AlphaFoldDB" id="A0A3S2W063"/>
<feature type="domain" description="Coenzyme F420 hydrogenase/dehydrogenase beta subunit C-terminal" evidence="2">
    <location>
        <begin position="143"/>
        <end position="303"/>
    </location>
</feature>